<dbReference type="GO" id="GO:0044550">
    <property type="term" value="P:secondary metabolite biosynthetic process"/>
    <property type="evidence" value="ECO:0007669"/>
    <property type="project" value="TreeGrafter"/>
</dbReference>
<dbReference type="FunFam" id="3.40.50.12780:FF:000012">
    <property type="entry name" value="Non-ribosomal peptide synthetase"/>
    <property type="match status" value="1"/>
</dbReference>
<dbReference type="InterPro" id="IPR001031">
    <property type="entry name" value="Thioesterase"/>
</dbReference>
<evidence type="ECO:0000313" key="6">
    <source>
        <dbReference type="EMBL" id="RZF65837.1"/>
    </source>
</evidence>
<evidence type="ECO:0000259" key="5">
    <source>
        <dbReference type="PROSITE" id="PS50075"/>
    </source>
</evidence>
<dbReference type="Gene3D" id="2.30.38.10">
    <property type="entry name" value="Luciferase, Domain 3"/>
    <property type="match status" value="1"/>
</dbReference>
<dbReference type="InterPro" id="IPR020806">
    <property type="entry name" value="PKS_PP-bd"/>
</dbReference>
<dbReference type="GO" id="GO:0043041">
    <property type="term" value="P:amino acid activation for nonribosomal peptide biosynthetic process"/>
    <property type="evidence" value="ECO:0007669"/>
    <property type="project" value="TreeGrafter"/>
</dbReference>
<comment type="caution">
    <text evidence="6">The sequence shown here is derived from an EMBL/GenBank/DDBJ whole genome shotgun (WGS) entry which is preliminary data.</text>
</comment>
<dbReference type="SUPFAM" id="SSF56801">
    <property type="entry name" value="Acetyl-CoA synthetase-like"/>
    <property type="match status" value="1"/>
</dbReference>
<dbReference type="SUPFAM" id="SSF47336">
    <property type="entry name" value="ACP-like"/>
    <property type="match status" value="1"/>
</dbReference>
<dbReference type="InterPro" id="IPR009081">
    <property type="entry name" value="PP-bd_ACP"/>
</dbReference>
<dbReference type="InterPro" id="IPR006162">
    <property type="entry name" value="Ppantetheine_attach_site"/>
</dbReference>
<keyword evidence="3" id="KW-0597">Phosphoprotein</keyword>
<dbReference type="Gene3D" id="3.40.50.1820">
    <property type="entry name" value="alpha/beta hydrolase"/>
    <property type="match status" value="1"/>
</dbReference>
<sequence>MAREPRPAWPQGSTGDLRMNMPAKIDAAQARRDLLARMLAGNAATAASVPEPIRPRDPARTIPLTAEQNQLWLHAQMAPEMPLYNESITIHRLGRYDHAAMERALTEIVRRHAIWRSAIVEVEGDYVMQVAPSTPISLAIIDISHFPQAEREAEAVRLATEDARAPIAPDVAPLFRARVVKLGDQEHRLYLTLHHVIFDGVSIYKTLVPELAALVDAYEAGRPSPLPEPALQYADYAVWQADREQGDEYRRQLDFWRELLAAPIPRLEVVGDRPRAALPTYAGSMEVFELDTPLVERLKEIARAENATLYSVLLAGYKAMLFRYTGDEDIIVGGVTDTRRRPELQPLMGYFLNTMAIRSRPLGSTPFRDYLAEVKRSVIGALGASDIPFDKLVRALDIKRGTGTHPLFNTLFSIEPPVDPFPAGWDLTQMDVTVGAAKYDLYLELDERPEGGMAGRFLYSSELFDAATIRRMADHWVRLLEGVATDPETPLAKLPMLAADEQDRLAAEWNQTTRALPYASVVNWVAAKAAAEPDMVVIEQAGESWTYAELAHSSDAIAAELVSRGVGPGALVGLSLERTPYMIAAMLGVVKAGAAYLPLDPGFPQARLAMIVESAQPVLILVEPTTEHALPQDAAPLVRLDRHWPHRAFVAPAIDPEAPAYVLYTSGSTGKPKGVEIPHAALVNFLVGMEDSLGLAPRQSILAITTLSFDIAELEIWLPLVTGGKVHLATRETATDMIALAEDVARLKPDILQATPATWRGLIEAGWEGSPTLTALCGGEKLPRALADQLLPRVGVLWNMYGPTETTIWSTVAKVERGPITIGRPIANTTIRILDSHGNDRPLGAVGELCIGGRGVAIGYRGRPDLTRDKFIDHAGERLYKTGDLARWRPDGMLECLGRTDHEEKIRGFRVAIEEVEGALAALPGVSAAVVKAWPDPSGERALVGYLVGTGEVAEWRELLGATLPDYMIPTRFVVLEDLPQTPNGKIDRNALPEPGKASITDDAPLETPEQARLAAIWSDVLKADVTSRNADFFELGGHSLLIARLIRRIAKDYGVKLPMAALFQAPRLADMAEIISGGKGIENPAVAQIQPNGSQPPIIWLDGGSTFRPLAERLGRDQPFYGVSTAAIIEAAGGTPSKDFRKTADLIIATLRQIQPNGPYRIGGWCTSGILAYAVATQLEAAGDEVRLLMLAHPFHPVRARQLGAARFFLSKFKYHLDKTFAQPKGKRWHYFLDRLRGLSDAAALAGGREAVLQPKIQSRLDYAASHYTPPAYHGDAILFQPDDHPGVLDFVEDWRAQVRGQFDAHIIPGGHRTMLEPPNVDTFADLLRARLARANAEAALQRSA</sequence>
<dbReference type="EMBL" id="SGIS01000004">
    <property type="protein sequence ID" value="RZF65837.1"/>
    <property type="molecule type" value="Genomic_DNA"/>
</dbReference>
<evidence type="ECO:0000256" key="3">
    <source>
        <dbReference type="ARBA" id="ARBA00022553"/>
    </source>
</evidence>
<protein>
    <submittedName>
        <fullName evidence="6">Amino acid adenylation domain-containing protein</fullName>
    </submittedName>
</protein>
<dbReference type="CDD" id="cd19531">
    <property type="entry name" value="LCL_NRPS-like"/>
    <property type="match status" value="1"/>
</dbReference>
<comment type="cofactor">
    <cofactor evidence="1">
        <name>pantetheine 4'-phosphate</name>
        <dbReference type="ChEBI" id="CHEBI:47942"/>
    </cofactor>
</comment>
<dbReference type="InterPro" id="IPR001242">
    <property type="entry name" value="Condensation_dom"/>
</dbReference>
<dbReference type="InterPro" id="IPR029058">
    <property type="entry name" value="AB_hydrolase_fold"/>
</dbReference>
<dbReference type="InterPro" id="IPR045851">
    <property type="entry name" value="AMP-bd_C_sf"/>
</dbReference>
<dbReference type="InterPro" id="IPR025110">
    <property type="entry name" value="AMP-bd_C"/>
</dbReference>
<dbReference type="Pfam" id="PF00975">
    <property type="entry name" value="Thioesterase"/>
    <property type="match status" value="1"/>
</dbReference>
<dbReference type="PROSITE" id="PS00455">
    <property type="entry name" value="AMP_BINDING"/>
    <property type="match status" value="1"/>
</dbReference>
<dbReference type="GO" id="GO:0003824">
    <property type="term" value="F:catalytic activity"/>
    <property type="evidence" value="ECO:0007669"/>
    <property type="project" value="InterPro"/>
</dbReference>
<keyword evidence="2" id="KW-0596">Phosphopantetheine</keyword>
<dbReference type="SUPFAM" id="SSF53474">
    <property type="entry name" value="alpha/beta-Hydrolases"/>
    <property type="match status" value="1"/>
</dbReference>
<dbReference type="InterPro" id="IPR010071">
    <property type="entry name" value="AA_adenyl_dom"/>
</dbReference>
<evidence type="ECO:0000256" key="4">
    <source>
        <dbReference type="SAM" id="MobiDB-lite"/>
    </source>
</evidence>
<accession>A0A4Q6Y899</accession>
<dbReference type="GO" id="GO:0005737">
    <property type="term" value="C:cytoplasm"/>
    <property type="evidence" value="ECO:0007669"/>
    <property type="project" value="TreeGrafter"/>
</dbReference>
<dbReference type="FunFam" id="3.40.50.980:FF:000001">
    <property type="entry name" value="Non-ribosomal peptide synthetase"/>
    <property type="match status" value="1"/>
</dbReference>
<keyword evidence="7" id="KW-1185">Reference proteome</keyword>
<dbReference type="PANTHER" id="PTHR45527">
    <property type="entry name" value="NONRIBOSOMAL PEPTIDE SYNTHETASE"/>
    <property type="match status" value="1"/>
</dbReference>
<reference evidence="6 7" key="1">
    <citation type="submission" date="2019-02" db="EMBL/GenBank/DDBJ databases">
        <authorList>
            <person name="Li Y."/>
        </authorList>
    </citation>
    <scope>NUCLEOTIDE SEQUENCE [LARGE SCALE GENOMIC DNA]</scope>
    <source>
        <strain evidence="6 7">3-7</strain>
    </source>
</reference>
<feature type="domain" description="Carrier" evidence="5">
    <location>
        <begin position="1005"/>
        <end position="1080"/>
    </location>
</feature>
<dbReference type="PROSITE" id="PS00012">
    <property type="entry name" value="PHOSPHOPANTETHEINE"/>
    <property type="match status" value="1"/>
</dbReference>
<dbReference type="OrthoDB" id="9778690at2"/>
<dbReference type="InterPro" id="IPR020845">
    <property type="entry name" value="AMP-binding_CS"/>
</dbReference>
<evidence type="ECO:0000313" key="7">
    <source>
        <dbReference type="Proteomes" id="UP000292085"/>
    </source>
</evidence>
<dbReference type="InterPro" id="IPR000873">
    <property type="entry name" value="AMP-dep_synth/lig_dom"/>
</dbReference>
<dbReference type="Gene3D" id="3.30.559.30">
    <property type="entry name" value="Nonribosomal peptide synthetase, condensation domain"/>
    <property type="match status" value="1"/>
</dbReference>
<evidence type="ECO:0000256" key="1">
    <source>
        <dbReference type="ARBA" id="ARBA00001957"/>
    </source>
</evidence>
<dbReference type="GO" id="GO:0031177">
    <property type="term" value="F:phosphopantetheine binding"/>
    <property type="evidence" value="ECO:0007669"/>
    <property type="project" value="InterPro"/>
</dbReference>
<dbReference type="NCBIfam" id="TIGR01733">
    <property type="entry name" value="AA-adenyl-dom"/>
    <property type="match status" value="1"/>
</dbReference>
<dbReference type="Gene3D" id="3.30.300.30">
    <property type="match status" value="1"/>
</dbReference>
<organism evidence="6 7">
    <name type="scientific">Sphingomonas populi</name>
    <dbReference type="NCBI Taxonomy" id="2484750"/>
    <lineage>
        <taxon>Bacteria</taxon>
        <taxon>Pseudomonadati</taxon>
        <taxon>Pseudomonadota</taxon>
        <taxon>Alphaproteobacteria</taxon>
        <taxon>Sphingomonadales</taxon>
        <taxon>Sphingomonadaceae</taxon>
        <taxon>Sphingomonas</taxon>
    </lineage>
</organism>
<dbReference type="SUPFAM" id="SSF52777">
    <property type="entry name" value="CoA-dependent acyltransferases"/>
    <property type="match status" value="2"/>
</dbReference>
<dbReference type="Pfam" id="PF00668">
    <property type="entry name" value="Condensation"/>
    <property type="match status" value="1"/>
</dbReference>
<dbReference type="InterPro" id="IPR036736">
    <property type="entry name" value="ACP-like_sf"/>
</dbReference>
<dbReference type="Pfam" id="PF13193">
    <property type="entry name" value="AMP-binding_C"/>
    <property type="match status" value="1"/>
</dbReference>
<dbReference type="PROSITE" id="PS50075">
    <property type="entry name" value="CARRIER"/>
    <property type="match status" value="1"/>
</dbReference>
<dbReference type="Pfam" id="PF00501">
    <property type="entry name" value="AMP-binding"/>
    <property type="match status" value="1"/>
</dbReference>
<dbReference type="Proteomes" id="UP000292085">
    <property type="component" value="Unassembled WGS sequence"/>
</dbReference>
<evidence type="ECO:0000256" key="2">
    <source>
        <dbReference type="ARBA" id="ARBA00022450"/>
    </source>
</evidence>
<dbReference type="SMART" id="SM00823">
    <property type="entry name" value="PKS_PP"/>
    <property type="match status" value="1"/>
</dbReference>
<feature type="region of interest" description="Disordered" evidence="4">
    <location>
        <begin position="985"/>
        <end position="1005"/>
    </location>
</feature>
<gene>
    <name evidence="6" type="ORF">EWE75_04055</name>
</gene>
<dbReference type="InterPro" id="IPR023213">
    <property type="entry name" value="CAT-like_dom_sf"/>
</dbReference>
<proteinExistence type="predicted"/>
<dbReference type="Pfam" id="PF00550">
    <property type="entry name" value="PP-binding"/>
    <property type="match status" value="1"/>
</dbReference>
<dbReference type="Gene3D" id="3.30.559.10">
    <property type="entry name" value="Chloramphenicol acetyltransferase-like domain"/>
    <property type="match status" value="1"/>
</dbReference>
<dbReference type="PANTHER" id="PTHR45527:SF1">
    <property type="entry name" value="FATTY ACID SYNTHASE"/>
    <property type="match status" value="1"/>
</dbReference>
<dbReference type="Gene3D" id="1.10.1200.10">
    <property type="entry name" value="ACP-like"/>
    <property type="match status" value="1"/>
</dbReference>
<name>A0A4Q6Y899_9SPHN</name>
<dbReference type="Gene3D" id="3.40.50.980">
    <property type="match status" value="2"/>
</dbReference>